<evidence type="ECO:0000313" key="3">
    <source>
        <dbReference type="Proteomes" id="UP000270343"/>
    </source>
</evidence>
<evidence type="ECO:0000259" key="1">
    <source>
        <dbReference type="Pfam" id="PF20248"/>
    </source>
</evidence>
<keyword evidence="3" id="KW-1185">Reference proteome</keyword>
<dbReference type="SUPFAM" id="SSF50969">
    <property type="entry name" value="YVTN repeat-like/Quinoprotein amine dehydrogenase"/>
    <property type="match status" value="1"/>
</dbReference>
<dbReference type="PANTHER" id="PTHR47197:SF3">
    <property type="entry name" value="DIHYDRO-HEME D1 DEHYDROGENASE"/>
    <property type="match status" value="1"/>
</dbReference>
<proteinExistence type="predicted"/>
<accession>A0A3B0B0C5</accession>
<comment type="caution">
    <text evidence="2">The sequence shown here is derived from an EMBL/GenBank/DDBJ whole genome shotgun (WGS) entry which is preliminary data.</text>
</comment>
<dbReference type="InterPro" id="IPR011044">
    <property type="entry name" value="Quino_amine_DH_bsu"/>
</dbReference>
<evidence type="ECO:0000313" key="2">
    <source>
        <dbReference type="EMBL" id="RKN65919.1"/>
    </source>
</evidence>
<dbReference type="Proteomes" id="UP000270343">
    <property type="component" value="Unassembled WGS sequence"/>
</dbReference>
<organism evidence="2 3">
    <name type="scientific">Streptomyces klenkii</name>
    <dbReference type="NCBI Taxonomy" id="1420899"/>
    <lineage>
        <taxon>Bacteria</taxon>
        <taxon>Bacillati</taxon>
        <taxon>Actinomycetota</taxon>
        <taxon>Actinomycetes</taxon>
        <taxon>Kitasatosporales</taxon>
        <taxon>Streptomycetaceae</taxon>
        <taxon>Streptomyces</taxon>
    </lineage>
</organism>
<protein>
    <recommendedName>
        <fullName evidence="1">DUF6603 domain-containing protein</fullName>
    </recommendedName>
</protein>
<sequence length="1822" mass="188673">MALSVDTLRATLRAAQEQRELTVTPEYLELPPAADLFTEHLADGVLHVREADIDAARLTAAGTVGLASGTDARTAVHFLADDAGTTVVGVRIDAALPPGSQDLPKQLRDALVPLERFGLGTLHLVLGAEPGLNDEPEALTGVGAELDFPDAQAALKPYVWGYPPQTGAIWRLGARFAPVPLTGLDALRSFAAVGTGGFDLPPDVAPDSGLALTGVAIAYAAGNGSALATSGSGLATSGSGLAAGADDGMLSVSLSVDLGRSWEPLEGVTVGGLYADFTVQRPFSGPRLLATLGGHVQLADDIGVDIEVCLPDRALTGTLSAPVDAGRLLQDRFPGLPLPTTLTVSELTLWAELASAAENRGYGLGLALTDVWQVVPGIGLDQVVLTVSHQAGLTLAGLAARWTLDEGVLDVAGTWSSADGWAFTAHAVALQPAAVMSHLGIDVPEALRDLTIEELAVAFDTRGRFTFACTTTLTVGETPLALTVTVVTDRDGGSTQVSGILRLTVPLDDETERVLEFAVDYTGDPAGRTLTARWTGTPGITSREIAAALGLPVPAGVPAGLLPTLTSVGLRYETRAGRLLLAATTEAGGGIVVASVPGTPRALVLLVAANLSDLTPTKLSQLPLVGGQIPESADVGLTGIQFLVTGNALTTTQVQQVNADLEAVGWTGGKLPDTGSGLPKGAVLTLPYEIAGQAQDPLAVSFGGDGQKQLAVGNASASGQKQLAVRNASAGGPESASWVDIGRSFGPLHLQRIGAGFDSGKALVMFDASMGAAGFTLGVIGLGIALDLDTMSAEPRLQGLSVDLRRNPLHIAGTLANRQPPPEHYKVLVEGMLVVEMPTFGALALGAYQRRDDGMTSFFAFGRLTGTFGGPPPFRVTAFALGFGYNSSVRVPEQAEISAFPLVSGLDGDLPDDPLKALPLLTGGPKPWVSPAEGQIWLAGGIDFTSFEFVQARVLLLLEAGNALTLALIGRAEASFPKKGTRKYARIGVDLRIVYQSARGEFAATAQLVDSYVIDPSCVLTGGFAFCSWFGPSAHAGDFVLTVGGYHPDYKPVPSHFPVVPRLGFTWSVGSAVTVSGGAYFALTPNAVMAGGSLDVRFKAGNVEAWLTAQANLLIQWAPLHFRAGISVRVGARVKLLFTVSGEIGASLDLWGPPTGGTVTAKFVFIKVTVKFGAALSGPDPLTWGEFRDQLLPPEAPLTAHALTGLLTDSDADPVLRAARIDAGEEPWLADPAGFSFAVSTAVPTARARFNARDPEGSDTVDIRPMKVKDIDGLLHVTVEYSDTRRRQVASWRSLPNEDKWQIDAEHGNVPFALWGDPDVPQDEALGQEPLLDHLTGLRVTVPPPRINGQDLGTIAERDLSWEKLPDDAALPLDPHAGPTGSPVELAAPLGAGVGVLADRIADLAAGSARTRMHTVLAGLCPDIPLPNGTVSAYAEQARTAGLDADPLLLTEDPAPPAPGPVVLVLDDTTGAVLSVDPDTATVVGRVPVGQPGPYLAVTSADGATLYAAGTNPRELAVIDVIAQQVRAPRTGIQLAGQPTVLAVKRDGSRAVVARPAYIAAAAVDLTGGTEPIRTDVEHQDVQAFGGIAVDVEAGRLYVNANDGTKTLTYDTSTGEKLGVVYGPATPTFVTPGEPGRVYVYGAAAGTKGQVQVTPVPAPGVWYAPYNFPVHGTALAMLTGSARRAVVLRKTGDSGHVVTLYERTGSTPVTIAEHDVAVGPDPRSLALDPAARAWVLHGAAVSVVSGDDLLGALPLDARPLSVTFTPDATRAFVACDDASVTVIEIHDNAPVATAHWPLPSGTVASAALYTVFADTASEGAAR</sequence>
<dbReference type="RefSeq" id="WP_120757645.1">
    <property type="nucleotide sequence ID" value="NZ_RBAM01000010.1"/>
</dbReference>
<dbReference type="Gene3D" id="2.130.10.10">
    <property type="entry name" value="YVTN repeat-like/Quinoprotein amine dehydrogenase"/>
    <property type="match status" value="2"/>
</dbReference>
<dbReference type="PANTHER" id="PTHR47197">
    <property type="entry name" value="PROTEIN NIRF"/>
    <property type="match status" value="1"/>
</dbReference>
<dbReference type="InterPro" id="IPR015943">
    <property type="entry name" value="WD40/YVTN_repeat-like_dom_sf"/>
</dbReference>
<dbReference type="InterPro" id="IPR046538">
    <property type="entry name" value="DUF6603"/>
</dbReference>
<dbReference type="EMBL" id="RBAM01000010">
    <property type="protein sequence ID" value="RKN65919.1"/>
    <property type="molecule type" value="Genomic_DNA"/>
</dbReference>
<gene>
    <name evidence="2" type="ORF">D7231_24210</name>
</gene>
<name>A0A3B0B0C5_9ACTN</name>
<dbReference type="InterPro" id="IPR051200">
    <property type="entry name" value="Host-pathogen_enzymatic-act"/>
</dbReference>
<reference evidence="2 3" key="1">
    <citation type="journal article" date="2015" name="Antonie Van Leeuwenhoek">
        <title>Streptomyces klenkii sp. nov., isolated from deep marine sediment.</title>
        <authorList>
            <person name="Veyisoglu A."/>
            <person name="Sahin N."/>
        </authorList>
    </citation>
    <scope>NUCLEOTIDE SEQUENCE [LARGE SCALE GENOMIC DNA]</scope>
    <source>
        <strain evidence="2 3">KCTC 29202</strain>
    </source>
</reference>
<dbReference type="OrthoDB" id="535891at2"/>
<feature type="domain" description="DUF6603" evidence="1">
    <location>
        <begin position="742"/>
        <end position="1239"/>
    </location>
</feature>
<dbReference type="Pfam" id="PF20248">
    <property type="entry name" value="DUF6603"/>
    <property type="match status" value="1"/>
</dbReference>